<evidence type="ECO:0000259" key="2">
    <source>
        <dbReference type="Pfam" id="PF18962"/>
    </source>
</evidence>
<dbReference type="Proteomes" id="UP001463665">
    <property type="component" value="Chromosome"/>
</dbReference>
<evidence type="ECO:0000313" key="5">
    <source>
        <dbReference type="Proteomes" id="UP001463665"/>
    </source>
</evidence>
<feature type="domain" description="Secretion system C-terminal sorting" evidence="2">
    <location>
        <begin position="77"/>
        <end position="136"/>
    </location>
</feature>
<dbReference type="Pfam" id="PF20009">
    <property type="entry name" value="GEVED"/>
    <property type="match status" value="1"/>
</dbReference>
<keyword evidence="1" id="KW-0732">Signal</keyword>
<dbReference type="InterPro" id="IPR026444">
    <property type="entry name" value="Secre_tail"/>
</dbReference>
<evidence type="ECO:0000313" key="4">
    <source>
        <dbReference type="EMBL" id="XAO72997.1"/>
    </source>
</evidence>
<dbReference type="InterPro" id="IPR045474">
    <property type="entry name" value="GEVED"/>
</dbReference>
<dbReference type="Pfam" id="PF18962">
    <property type="entry name" value="Por_Secre_tail"/>
    <property type="match status" value="1"/>
</dbReference>
<organism evidence="4 5">
    <name type="scientific">Chryseobacterium endophyticum</name>
    <dbReference type="NCBI Taxonomy" id="1854762"/>
    <lineage>
        <taxon>Bacteria</taxon>
        <taxon>Pseudomonadati</taxon>
        <taxon>Bacteroidota</taxon>
        <taxon>Flavobacteriia</taxon>
        <taxon>Flavobacteriales</taxon>
        <taxon>Weeksellaceae</taxon>
        <taxon>Chryseobacterium group</taxon>
        <taxon>Chryseobacterium</taxon>
    </lineage>
</organism>
<evidence type="ECO:0000256" key="1">
    <source>
        <dbReference type="ARBA" id="ARBA00022729"/>
    </source>
</evidence>
<dbReference type="EMBL" id="CP154834">
    <property type="protein sequence ID" value="XAO72997.1"/>
    <property type="molecule type" value="Genomic_DNA"/>
</dbReference>
<name>A0AAU6WMD3_9FLAO</name>
<accession>A0AAU6WMD3</accession>
<proteinExistence type="predicted"/>
<dbReference type="RefSeq" id="WP_345765648.1">
    <property type="nucleotide sequence ID" value="NZ_CP154834.1"/>
</dbReference>
<dbReference type="NCBIfam" id="TIGR04183">
    <property type="entry name" value="Por_Secre_tail"/>
    <property type="match status" value="1"/>
</dbReference>
<protein>
    <submittedName>
        <fullName evidence="4">GEVED domain-containing protein</fullName>
    </submittedName>
</protein>
<evidence type="ECO:0000259" key="3">
    <source>
        <dbReference type="Pfam" id="PF20009"/>
    </source>
</evidence>
<gene>
    <name evidence="4" type="ORF">AAFP95_14350</name>
</gene>
<keyword evidence="5" id="KW-1185">Reference proteome</keyword>
<dbReference type="AlphaFoldDB" id="A0AAU6WMD3"/>
<sequence>MVQIGFHHFPVTGSVTIPSTASTGSTRMRVMMQYNAIPSSSCGSYTYGQVEDYTVNIVSSGRADVTGTKDLLTDIKLYPNPAKDILYISNSTNEDYRIFDMGGKLINSGKLERGSVNVSSLIKGAYMIQIGEVSRRFIKN</sequence>
<reference evidence="4 5" key="1">
    <citation type="submission" date="2024-04" db="EMBL/GenBank/DDBJ databases">
        <title>Genome sequencing and assembly of rice foliar adapted Chryseobacterium endophyticum OsEnb-ALM-A6.</title>
        <authorList>
            <person name="Kumar S."/>
            <person name="Javed M."/>
            <person name="Chouhan V."/>
            <person name="Charishma K."/>
            <person name="Patel A."/>
            <person name="Kumar M."/>
            <person name="Sahu K.P."/>
            <person name="Kumar A."/>
        </authorList>
    </citation>
    <scope>NUCLEOTIDE SEQUENCE [LARGE SCALE GENOMIC DNA]</scope>
    <source>
        <strain evidence="4 5">OsEnb-ALM-A6</strain>
    </source>
</reference>
<feature type="domain" description="GEVED" evidence="3">
    <location>
        <begin position="11"/>
        <end position="56"/>
    </location>
</feature>